<evidence type="ECO:0000313" key="3">
    <source>
        <dbReference type="EMBL" id="MEB5475744.1"/>
    </source>
</evidence>
<protein>
    <submittedName>
        <fullName evidence="3">Carbohydrate porin</fullName>
    </submittedName>
</protein>
<keyword evidence="2" id="KW-0732">Signal</keyword>
<comment type="caution">
    <text evidence="3">The sequence shown here is derived from an EMBL/GenBank/DDBJ whole genome shotgun (WGS) entry which is preliminary data.</text>
</comment>
<dbReference type="Pfam" id="PF04966">
    <property type="entry name" value="OprB"/>
    <property type="match status" value="1"/>
</dbReference>
<reference evidence="3 4" key="1">
    <citation type="submission" date="2019-08" db="EMBL/GenBank/DDBJ databases">
        <title>Five species of Acinetobacter isolated from floral nectar and animal pollinators.</title>
        <authorList>
            <person name="Hendry T.A."/>
        </authorList>
    </citation>
    <scope>NUCLEOTIDE SEQUENCE [LARGE SCALE GENOMIC DNA]</scope>
    <source>
        <strain evidence="3 4">MD18.27</strain>
    </source>
</reference>
<organism evidence="3 4">
    <name type="scientific">Acinetobacter pollinis</name>
    <dbReference type="NCBI Taxonomy" id="2605270"/>
    <lineage>
        <taxon>Bacteria</taxon>
        <taxon>Pseudomonadati</taxon>
        <taxon>Pseudomonadota</taxon>
        <taxon>Gammaproteobacteria</taxon>
        <taxon>Moraxellales</taxon>
        <taxon>Moraxellaceae</taxon>
        <taxon>Acinetobacter</taxon>
    </lineage>
</organism>
<dbReference type="InterPro" id="IPR052932">
    <property type="entry name" value="OprB_Porin"/>
</dbReference>
<name>A0ABU6DRL2_9GAMM</name>
<dbReference type="PANTHER" id="PTHR37944">
    <property type="entry name" value="PORIN B"/>
    <property type="match status" value="1"/>
</dbReference>
<sequence>MSSLIFRLSMSVFVVSGLTQVHAENAFNAQSPYMLGDWNGERTALKEQGYDFSLEYAGELANLMDSKTASNHGTEYSDQIALGANLDLSKILGWSDTQAQITITHRSGQNLTNTSDALRGQLSSVQEVWGRGQTWRLTDLWIKKQFLDKALDVKVGRFGEAEDFNSFECNFQNLTLCGGQVGNWAGDQWYNWPVSQWAMRVKYNLSPDVYVQVGAYEHNPENLKRGKGFNLSTDGSNGAIIPVEVVWQPKLLNESLPGEYRLGYYYSTVDTNTANQKIKNKQGSWFSAKQQLTAHHGDKNRGLTGFVSTSFFDHDVNDIDDSQVSNMQNIGLEYTGLFDARPLDELALGLGRIHKAGEQYDDEYNAEFYYGIHATNWLKIRPNVQYVHHVGALKDGNNAWVGGIKFITVF</sequence>
<evidence type="ECO:0000313" key="4">
    <source>
        <dbReference type="Proteomes" id="UP001339883"/>
    </source>
</evidence>
<dbReference type="EMBL" id="VTDN01000001">
    <property type="protein sequence ID" value="MEB5475744.1"/>
    <property type="molecule type" value="Genomic_DNA"/>
</dbReference>
<feature type="signal peptide" evidence="2">
    <location>
        <begin position="1"/>
        <end position="23"/>
    </location>
</feature>
<gene>
    <name evidence="3" type="ORF">I2F25_01510</name>
</gene>
<keyword evidence="4" id="KW-1185">Reference proteome</keyword>
<dbReference type="Gene3D" id="2.40.160.180">
    <property type="entry name" value="Carbohydrate-selective porin OprB"/>
    <property type="match status" value="1"/>
</dbReference>
<evidence type="ECO:0000256" key="2">
    <source>
        <dbReference type="RuleBase" id="RU363072"/>
    </source>
</evidence>
<comment type="similarity">
    <text evidence="1 2">Belongs to the OprB family.</text>
</comment>
<feature type="chain" id="PRO_5044975274" evidence="2">
    <location>
        <begin position="24"/>
        <end position="410"/>
    </location>
</feature>
<dbReference type="RefSeq" id="WP_411800667.1">
    <property type="nucleotide sequence ID" value="NZ_VTDN01000001.1"/>
</dbReference>
<accession>A0ABU6DRL2</accession>
<dbReference type="InterPro" id="IPR038673">
    <property type="entry name" value="OprB_sf"/>
</dbReference>
<dbReference type="InterPro" id="IPR007049">
    <property type="entry name" value="Carb-sel_porin_OprB"/>
</dbReference>
<evidence type="ECO:0000256" key="1">
    <source>
        <dbReference type="ARBA" id="ARBA00008769"/>
    </source>
</evidence>
<dbReference type="PANTHER" id="PTHR37944:SF1">
    <property type="entry name" value="PORIN B"/>
    <property type="match status" value="1"/>
</dbReference>
<proteinExistence type="inferred from homology"/>
<dbReference type="Proteomes" id="UP001339883">
    <property type="component" value="Unassembled WGS sequence"/>
</dbReference>